<sequence>MTSPVTTTTIPIQVGDTTEWYMVEFQGVFGTPTTLEGRVAATIKMEGGAPFMVCGPLRVKGEEKKLAKPLLVLRKDKSDPNAI</sequence>
<dbReference type="EMBL" id="BDIP01004106">
    <property type="protein sequence ID" value="GCA63575.1"/>
    <property type="molecule type" value="Genomic_DNA"/>
</dbReference>
<protein>
    <submittedName>
        <fullName evidence="1">Uncharacterized protein</fullName>
    </submittedName>
</protein>
<keyword evidence="2" id="KW-1185">Reference proteome</keyword>
<dbReference type="AlphaFoldDB" id="A0A391NQ27"/>
<comment type="caution">
    <text evidence="1">The sequence shown here is derived from an EMBL/GenBank/DDBJ whole genome shotgun (WGS) entry which is preliminary data.</text>
</comment>
<dbReference type="Proteomes" id="UP000265618">
    <property type="component" value="Unassembled WGS sequence"/>
</dbReference>
<gene>
    <name evidence="1" type="ORF">KIPB_010740</name>
</gene>
<proteinExistence type="predicted"/>
<evidence type="ECO:0000313" key="2">
    <source>
        <dbReference type="Proteomes" id="UP000265618"/>
    </source>
</evidence>
<accession>A0A391NQ27</accession>
<name>A0A391NQ27_9EUKA</name>
<reference evidence="1 2" key="1">
    <citation type="journal article" date="2018" name="PLoS ONE">
        <title>The draft genome of Kipferlia bialata reveals reductive genome evolution in fornicate parasites.</title>
        <authorList>
            <person name="Tanifuji G."/>
            <person name="Takabayashi S."/>
            <person name="Kume K."/>
            <person name="Takagi M."/>
            <person name="Nakayama T."/>
            <person name="Kamikawa R."/>
            <person name="Inagaki Y."/>
            <person name="Hashimoto T."/>
        </authorList>
    </citation>
    <scope>NUCLEOTIDE SEQUENCE [LARGE SCALE GENOMIC DNA]</scope>
    <source>
        <strain evidence="1">NY0173</strain>
    </source>
</reference>
<evidence type="ECO:0000313" key="1">
    <source>
        <dbReference type="EMBL" id="GCA63575.1"/>
    </source>
</evidence>
<feature type="non-terminal residue" evidence="1">
    <location>
        <position position="83"/>
    </location>
</feature>
<organism evidence="1 2">
    <name type="scientific">Kipferlia bialata</name>
    <dbReference type="NCBI Taxonomy" id="797122"/>
    <lineage>
        <taxon>Eukaryota</taxon>
        <taxon>Metamonada</taxon>
        <taxon>Carpediemonas-like organisms</taxon>
        <taxon>Kipferlia</taxon>
    </lineage>
</organism>